<dbReference type="Proteomes" id="UP001180489">
    <property type="component" value="Unassembled WGS sequence"/>
</dbReference>
<accession>A0ABU2UU59</accession>
<dbReference type="EMBL" id="JAVRFF010000049">
    <property type="protein sequence ID" value="MDT0476825.1"/>
    <property type="molecule type" value="Genomic_DNA"/>
</dbReference>
<keyword evidence="3" id="KW-1185">Reference proteome</keyword>
<evidence type="ECO:0000256" key="1">
    <source>
        <dbReference type="SAM" id="SignalP"/>
    </source>
</evidence>
<proteinExistence type="predicted"/>
<dbReference type="RefSeq" id="WP_311637315.1">
    <property type="nucleotide sequence ID" value="NZ_JAVRFF010000049.1"/>
</dbReference>
<gene>
    <name evidence="2" type="ORF">RM863_32330</name>
</gene>
<name>A0ABU2UU59_9ACTN</name>
<keyword evidence="1" id="KW-0732">Signal</keyword>
<reference evidence="2" key="1">
    <citation type="submission" date="2024-05" db="EMBL/GenBank/DDBJ databases">
        <title>30 novel species of actinomycetes from the DSMZ collection.</title>
        <authorList>
            <person name="Nouioui I."/>
        </authorList>
    </citation>
    <scope>NUCLEOTIDE SEQUENCE</scope>
    <source>
        <strain evidence="2">DSM 41014</strain>
    </source>
</reference>
<feature type="signal peptide" evidence="1">
    <location>
        <begin position="1"/>
        <end position="25"/>
    </location>
</feature>
<protein>
    <submittedName>
        <fullName evidence="2">Uncharacterized protein</fullName>
    </submittedName>
</protein>
<evidence type="ECO:0000313" key="2">
    <source>
        <dbReference type="EMBL" id="MDT0476825.1"/>
    </source>
</evidence>
<sequence length="44" mass="4209">MNAAAPLVLAAVMAAPLVLAGAARATPRVTRAESAGSPVVTPAP</sequence>
<evidence type="ECO:0000313" key="3">
    <source>
        <dbReference type="Proteomes" id="UP001180489"/>
    </source>
</evidence>
<comment type="caution">
    <text evidence="2">The sequence shown here is derived from an EMBL/GenBank/DDBJ whole genome shotgun (WGS) entry which is preliminary data.</text>
</comment>
<organism evidence="2 3">
    <name type="scientific">Streptomyces hintoniae</name>
    <dbReference type="NCBI Taxonomy" id="3075521"/>
    <lineage>
        <taxon>Bacteria</taxon>
        <taxon>Bacillati</taxon>
        <taxon>Actinomycetota</taxon>
        <taxon>Actinomycetes</taxon>
        <taxon>Kitasatosporales</taxon>
        <taxon>Streptomycetaceae</taxon>
        <taxon>Streptomyces</taxon>
    </lineage>
</organism>
<feature type="chain" id="PRO_5045371460" evidence="1">
    <location>
        <begin position="26"/>
        <end position="44"/>
    </location>
</feature>